<proteinExistence type="predicted"/>
<name>A0A1W6SN19_9PROT</name>
<keyword evidence="1" id="KW-0456">Lyase</keyword>
<keyword evidence="2" id="KW-1185">Reference proteome</keyword>
<dbReference type="EMBL" id="CP021106">
    <property type="protein sequence ID" value="ARO87218.1"/>
    <property type="molecule type" value="Genomic_DNA"/>
</dbReference>
<sequence length="142" mass="16449">MRLWTLHPRYLDAKGLVAAWREALLAQKVLSGLTTGYRHHPQLIRFRSHPHPLQAAGAFLSGLGEEAERRGYHFDTTKILKPGVASPIEETEGQLLFEWIHLKEKLQKRAPILHQQFRSIIIPEPHPLFQINPGEISEWERR</sequence>
<dbReference type="OrthoDB" id="3253436at2"/>
<dbReference type="eggNOG" id="ENOG503195F">
    <property type="taxonomic scope" value="Bacteria"/>
</dbReference>
<reference evidence="1 2" key="1">
    <citation type="journal article" date="2015" name="Int. J. Syst. Evol. Microbiol.">
        <title>Nitrosospira lacus sp. nov., a psychrotolerant, ammonia-oxidizing bacterium from sandy lake sediment.</title>
        <authorList>
            <person name="Urakawa H."/>
            <person name="Garcia J.C."/>
            <person name="Nielsen J.L."/>
            <person name="Le V.Q."/>
            <person name="Kozlowski J.A."/>
            <person name="Stein L.Y."/>
            <person name="Lim C.K."/>
            <person name="Pommerening-Roser A."/>
            <person name="Martens-Habbena W."/>
            <person name="Stahl D.A."/>
            <person name="Klotz M.G."/>
        </authorList>
    </citation>
    <scope>NUCLEOTIDE SEQUENCE [LARGE SCALE GENOMIC DNA]</scope>
    <source>
        <strain evidence="1 2">APG3</strain>
    </source>
</reference>
<protein>
    <submittedName>
        <fullName evidence="1">DNA lyase</fullName>
    </submittedName>
</protein>
<accession>A0A1W6SN19</accession>
<dbReference type="RefSeq" id="WP_004176343.1">
    <property type="nucleotide sequence ID" value="NZ_CP021106.3"/>
</dbReference>
<evidence type="ECO:0000313" key="2">
    <source>
        <dbReference type="Proteomes" id="UP000012179"/>
    </source>
</evidence>
<dbReference type="AlphaFoldDB" id="A0A1W6SN19"/>
<dbReference type="Pfam" id="PF03013">
    <property type="entry name" value="Pyr_excise"/>
    <property type="match status" value="1"/>
</dbReference>
<organism evidence="1 2">
    <name type="scientific">Nitrosospira lacus</name>
    <dbReference type="NCBI Taxonomy" id="1288494"/>
    <lineage>
        <taxon>Bacteria</taxon>
        <taxon>Pseudomonadati</taxon>
        <taxon>Pseudomonadota</taxon>
        <taxon>Betaproteobacteria</taxon>
        <taxon>Nitrosomonadales</taxon>
        <taxon>Nitrosomonadaceae</taxon>
        <taxon>Nitrosospira</taxon>
    </lineage>
</organism>
<dbReference type="Proteomes" id="UP000012179">
    <property type="component" value="Chromosome"/>
</dbReference>
<dbReference type="KEGG" id="nlc:EBAPG3_005220"/>
<dbReference type="InterPro" id="IPR004260">
    <property type="entry name" value="Pyr-dimer_DNA_glycosylase"/>
</dbReference>
<evidence type="ECO:0000313" key="1">
    <source>
        <dbReference type="EMBL" id="ARO87218.1"/>
    </source>
</evidence>
<gene>
    <name evidence="1" type="ORF">EBAPG3_005220</name>
</gene>
<dbReference type="GO" id="GO:0016829">
    <property type="term" value="F:lyase activity"/>
    <property type="evidence" value="ECO:0007669"/>
    <property type="project" value="UniProtKB-KW"/>
</dbReference>